<dbReference type="GO" id="GO:0016301">
    <property type="term" value="F:kinase activity"/>
    <property type="evidence" value="ECO:0007669"/>
    <property type="project" value="UniProtKB-KW"/>
</dbReference>
<feature type="region of interest" description="Disordered" evidence="6">
    <location>
        <begin position="682"/>
        <end position="708"/>
    </location>
</feature>
<evidence type="ECO:0000256" key="1">
    <source>
        <dbReference type="ARBA" id="ARBA00022679"/>
    </source>
</evidence>
<comment type="caution">
    <text evidence="9">The sequence shown here is derived from an EMBL/GenBank/DDBJ whole genome shotgun (WGS) entry which is preliminary data.</text>
</comment>
<evidence type="ECO:0000256" key="2">
    <source>
        <dbReference type="ARBA" id="ARBA00022741"/>
    </source>
</evidence>
<dbReference type="InterPro" id="IPR017441">
    <property type="entry name" value="Protein_kinase_ATP_BS"/>
</dbReference>
<dbReference type="SMART" id="SM00220">
    <property type="entry name" value="S_TKc"/>
    <property type="match status" value="1"/>
</dbReference>
<sequence>MSEGLFAGRYQVLGLLGHGGMARVHRARDTRMGRVVAVKTLLPELADNPDARRRFAREAQAAGALNHPGIVTVHDQDEVRDGDTVVPYLVMEYVPGTTLAQLVREHAPLEPAQAVRIVCDILDALAHAHSRGTVHRDVKPANVLITTEGAVKVADFGIARVLDADQRLTATGSAIGTPSYMSPEQINGHDVDARSDVYAVGCVLVELLTGKPPFTDGNPINLMYWHVHTPPPEPSSRNARVGKELDALTLHALAKDPADRPADAAVFRNRLRGWLAAAGAGAFADPAVPPAALPPPPPAVSGDPATPATPAQGAGPQVPGPRPSDPRATYGVGARLPVLPGADSAAGPGAAAPAVPRDASPAPAVAAPPPAAAEHPAYSRTPQVPLPPPYLPGTPPPHDNHPPSPPAQDPAAHPAPTADPPAGTGDLARRRRRRRWTAAAAGVAVVAVGVTVALAFGPLGGSAGPTPTHRSGPTGSTVQDAALRLHGGKRGSGYGGGLDGVVRPSTAKGGTLRLVATDPPLNLLDPAATYEQPAWNVQRLFLRKLVDYVPAPGAAGRTVVPDLATDTGKVSSDGLTWTFHLKPGVKYQDGSPITSMDVKYGVERTFARDVFPGGPSYFPELLDEGQHYPGPYEDGDPTELGLKSVATPDAATISFTLAKPFADFRYVLALSVGAPVPRLADSGAARRTSSTRWPAARTRWPPTTRARA</sequence>
<dbReference type="SUPFAM" id="SSF56112">
    <property type="entry name" value="Protein kinase-like (PK-like)"/>
    <property type="match status" value="1"/>
</dbReference>
<evidence type="ECO:0000256" key="5">
    <source>
        <dbReference type="PROSITE-ProRule" id="PRU10141"/>
    </source>
</evidence>
<dbReference type="PANTHER" id="PTHR43289:SF34">
    <property type="entry name" value="SERINE_THREONINE-PROTEIN KINASE YBDM-RELATED"/>
    <property type="match status" value="1"/>
</dbReference>
<dbReference type="InterPro" id="IPR000719">
    <property type="entry name" value="Prot_kinase_dom"/>
</dbReference>
<keyword evidence="7" id="KW-0472">Membrane</keyword>
<feature type="transmembrane region" description="Helical" evidence="7">
    <location>
        <begin position="436"/>
        <end position="459"/>
    </location>
</feature>
<evidence type="ECO:0000256" key="7">
    <source>
        <dbReference type="SAM" id="Phobius"/>
    </source>
</evidence>
<evidence type="ECO:0000256" key="6">
    <source>
        <dbReference type="SAM" id="MobiDB-lite"/>
    </source>
</evidence>
<dbReference type="EMBL" id="JAZEWV010000003">
    <property type="protein sequence ID" value="MEE4541438.1"/>
    <property type="molecule type" value="Genomic_DNA"/>
</dbReference>
<feature type="compositionally biased region" description="Pro residues" evidence="6">
    <location>
        <begin position="384"/>
        <end position="408"/>
    </location>
</feature>
<dbReference type="Proteomes" id="UP001344658">
    <property type="component" value="Unassembled WGS sequence"/>
</dbReference>
<organism evidence="9 10">
    <name type="scientific">Actinacidiphila polyblastidii</name>
    <dbReference type="NCBI Taxonomy" id="3110430"/>
    <lineage>
        <taxon>Bacteria</taxon>
        <taxon>Bacillati</taxon>
        <taxon>Actinomycetota</taxon>
        <taxon>Actinomycetes</taxon>
        <taxon>Kitasatosporales</taxon>
        <taxon>Streptomycetaceae</taxon>
        <taxon>Actinacidiphila</taxon>
    </lineage>
</organism>
<evidence type="ECO:0000256" key="3">
    <source>
        <dbReference type="ARBA" id="ARBA00022777"/>
    </source>
</evidence>
<evidence type="ECO:0000313" key="10">
    <source>
        <dbReference type="Proteomes" id="UP001344658"/>
    </source>
</evidence>
<feature type="domain" description="Protein kinase" evidence="8">
    <location>
        <begin position="10"/>
        <end position="275"/>
    </location>
</feature>
<feature type="compositionally biased region" description="Pro residues" evidence="6">
    <location>
        <begin position="288"/>
        <end position="299"/>
    </location>
</feature>
<dbReference type="PANTHER" id="PTHR43289">
    <property type="entry name" value="MITOGEN-ACTIVATED PROTEIN KINASE KINASE KINASE 20-RELATED"/>
    <property type="match status" value="1"/>
</dbReference>
<dbReference type="InterPro" id="IPR011009">
    <property type="entry name" value="Kinase-like_dom_sf"/>
</dbReference>
<accession>A0ABU7P6Z5</accession>
<evidence type="ECO:0000256" key="4">
    <source>
        <dbReference type="ARBA" id="ARBA00022840"/>
    </source>
</evidence>
<dbReference type="CDD" id="cd14014">
    <property type="entry name" value="STKc_PknB_like"/>
    <property type="match status" value="1"/>
</dbReference>
<keyword evidence="10" id="KW-1185">Reference proteome</keyword>
<keyword evidence="1" id="KW-0808">Transferase</keyword>
<dbReference type="Gene3D" id="1.10.510.10">
    <property type="entry name" value="Transferase(Phosphotransferase) domain 1"/>
    <property type="match status" value="1"/>
</dbReference>
<keyword evidence="2 5" id="KW-0547">Nucleotide-binding</keyword>
<evidence type="ECO:0000259" key="8">
    <source>
        <dbReference type="PROSITE" id="PS50011"/>
    </source>
</evidence>
<protein>
    <submittedName>
        <fullName evidence="9">Protein kinase</fullName>
    </submittedName>
</protein>
<keyword evidence="3 9" id="KW-0418">Kinase</keyword>
<dbReference type="PROSITE" id="PS50011">
    <property type="entry name" value="PROTEIN_KINASE_DOM"/>
    <property type="match status" value="1"/>
</dbReference>
<dbReference type="Gene3D" id="3.30.200.20">
    <property type="entry name" value="Phosphorylase Kinase, domain 1"/>
    <property type="match status" value="1"/>
</dbReference>
<dbReference type="PROSITE" id="PS00107">
    <property type="entry name" value="PROTEIN_KINASE_ATP"/>
    <property type="match status" value="1"/>
</dbReference>
<feature type="region of interest" description="Disordered" evidence="6">
    <location>
        <begin position="288"/>
        <end position="433"/>
    </location>
</feature>
<proteinExistence type="predicted"/>
<evidence type="ECO:0000313" key="9">
    <source>
        <dbReference type="EMBL" id="MEE4541438.1"/>
    </source>
</evidence>
<feature type="compositionally biased region" description="Low complexity" evidence="6">
    <location>
        <begin position="340"/>
        <end position="365"/>
    </location>
</feature>
<dbReference type="InterPro" id="IPR000914">
    <property type="entry name" value="SBP_5_dom"/>
</dbReference>
<feature type="binding site" evidence="5">
    <location>
        <position position="39"/>
    </location>
    <ligand>
        <name>ATP</name>
        <dbReference type="ChEBI" id="CHEBI:30616"/>
    </ligand>
</feature>
<feature type="compositionally biased region" description="Low complexity" evidence="6">
    <location>
        <begin position="300"/>
        <end position="317"/>
    </location>
</feature>
<reference evidence="9 10" key="1">
    <citation type="submission" date="2023-12" db="EMBL/GenBank/DDBJ databases">
        <title>Streptomyces sp. V4-01.</title>
        <authorList>
            <person name="Somphong A."/>
            <person name="Phongsopitanun W."/>
        </authorList>
    </citation>
    <scope>NUCLEOTIDE SEQUENCE [LARGE SCALE GENOMIC DNA]</scope>
    <source>
        <strain evidence="9 10">V4-01</strain>
    </source>
</reference>
<gene>
    <name evidence="9" type="ORF">V2S66_05580</name>
</gene>
<dbReference type="Pfam" id="PF00496">
    <property type="entry name" value="SBP_bac_5"/>
    <property type="match status" value="1"/>
</dbReference>
<feature type="compositionally biased region" description="Low complexity" evidence="6">
    <location>
        <begin position="691"/>
        <end position="708"/>
    </location>
</feature>
<dbReference type="Pfam" id="PF00069">
    <property type="entry name" value="Pkinase"/>
    <property type="match status" value="1"/>
</dbReference>
<dbReference type="RefSeq" id="WP_330793324.1">
    <property type="nucleotide sequence ID" value="NZ_JAZEWV010000003.1"/>
</dbReference>
<dbReference type="SUPFAM" id="SSF53850">
    <property type="entry name" value="Periplasmic binding protein-like II"/>
    <property type="match status" value="1"/>
</dbReference>
<dbReference type="Gene3D" id="3.40.190.10">
    <property type="entry name" value="Periplasmic binding protein-like II"/>
    <property type="match status" value="1"/>
</dbReference>
<feature type="compositionally biased region" description="Low complexity" evidence="6">
    <location>
        <begin position="409"/>
        <end position="422"/>
    </location>
</feature>
<keyword evidence="4 5" id="KW-0067">ATP-binding</keyword>
<name>A0ABU7P6Z5_9ACTN</name>
<keyword evidence="7" id="KW-1133">Transmembrane helix</keyword>
<keyword evidence="7" id="KW-0812">Transmembrane</keyword>